<dbReference type="Gene3D" id="1.10.10.200">
    <property type="match status" value="1"/>
</dbReference>
<protein>
    <submittedName>
        <fullName evidence="3">YebC/PmpR family DNA-binding transcriptional regulator</fullName>
    </submittedName>
</protein>
<dbReference type="Proteomes" id="UP000271098">
    <property type="component" value="Unassembled WGS sequence"/>
</dbReference>
<dbReference type="WBParaSite" id="GPUH_0002463501-mRNA-1">
    <property type="protein sequence ID" value="GPUH_0002463501-mRNA-1"/>
    <property type="gene ID" value="GPUH_0002463501"/>
</dbReference>
<dbReference type="SUPFAM" id="SSF75625">
    <property type="entry name" value="YebC-like"/>
    <property type="match status" value="1"/>
</dbReference>
<dbReference type="InterPro" id="IPR002876">
    <property type="entry name" value="Transcrip_reg_TACO1-like"/>
</dbReference>
<organism evidence="3">
    <name type="scientific">Gongylonema pulchrum</name>
    <dbReference type="NCBI Taxonomy" id="637853"/>
    <lineage>
        <taxon>Eukaryota</taxon>
        <taxon>Metazoa</taxon>
        <taxon>Ecdysozoa</taxon>
        <taxon>Nematoda</taxon>
        <taxon>Chromadorea</taxon>
        <taxon>Rhabditida</taxon>
        <taxon>Spirurina</taxon>
        <taxon>Spiruromorpha</taxon>
        <taxon>Spiruroidea</taxon>
        <taxon>Gongylonematidae</taxon>
        <taxon>Gongylonema</taxon>
    </lineage>
</organism>
<accession>A0A183EUG4</accession>
<evidence type="ECO:0000313" key="3">
    <source>
        <dbReference type="WBParaSite" id="GPUH_0002463501-mRNA-1"/>
    </source>
</evidence>
<name>A0A183EUG4_9BILA</name>
<dbReference type="EMBL" id="UYRT01101764">
    <property type="protein sequence ID" value="VDN43070.1"/>
    <property type="molecule type" value="Genomic_DNA"/>
</dbReference>
<dbReference type="InterPro" id="IPR017856">
    <property type="entry name" value="Integrase-like_N"/>
</dbReference>
<sequence length="136" mass="15140">MVSKTKAAEQLMHKMKRAVRAGGPDPKFNKDLVQLQLEYRAANFSDEAFQRDLKHLQQQPAKIAQVTLRGPSASIIVVETEGISKKKLQELILTHLEKSGGGFRLTQNDYSRAFEEKGVVVMASTKADRTAVTLET</sequence>
<evidence type="ECO:0000313" key="1">
    <source>
        <dbReference type="EMBL" id="VDN43070.1"/>
    </source>
</evidence>
<reference evidence="3" key="1">
    <citation type="submission" date="2016-06" db="UniProtKB">
        <authorList>
            <consortium name="WormBaseParasite"/>
        </authorList>
    </citation>
    <scope>IDENTIFICATION</scope>
</reference>
<dbReference type="GO" id="GO:0005739">
    <property type="term" value="C:mitochondrion"/>
    <property type="evidence" value="ECO:0007669"/>
    <property type="project" value="TreeGrafter"/>
</dbReference>
<keyword evidence="2" id="KW-1185">Reference proteome</keyword>
<dbReference type="InterPro" id="IPR029072">
    <property type="entry name" value="YebC-like"/>
</dbReference>
<evidence type="ECO:0000313" key="2">
    <source>
        <dbReference type="Proteomes" id="UP000271098"/>
    </source>
</evidence>
<reference evidence="1 2" key="2">
    <citation type="submission" date="2018-11" db="EMBL/GenBank/DDBJ databases">
        <authorList>
            <consortium name="Pathogen Informatics"/>
        </authorList>
    </citation>
    <scope>NUCLEOTIDE SEQUENCE [LARGE SCALE GENOMIC DNA]</scope>
</reference>
<gene>
    <name evidence="1" type="ORF">GPUH_LOCUS24606</name>
</gene>
<dbReference type="PANTHER" id="PTHR12532:SF0">
    <property type="entry name" value="TRANSLATIONAL ACTIVATOR OF CYTOCHROME C OXIDASE 1"/>
    <property type="match status" value="1"/>
</dbReference>
<proteinExistence type="predicted"/>
<dbReference type="PANTHER" id="PTHR12532">
    <property type="entry name" value="TRANSLATIONAL ACTIVATOR OF CYTOCHROME C OXIDASE 1"/>
    <property type="match status" value="1"/>
</dbReference>
<dbReference type="OrthoDB" id="2017544at2759"/>
<dbReference type="AlphaFoldDB" id="A0A183EUG4"/>